<evidence type="ECO:0000256" key="4">
    <source>
        <dbReference type="ARBA" id="ARBA00022719"/>
    </source>
</evidence>
<evidence type="ECO:0000256" key="3">
    <source>
        <dbReference type="ARBA" id="ARBA00022692"/>
    </source>
</evidence>
<dbReference type="EMBL" id="FNAI01000009">
    <property type="protein sequence ID" value="SDE73939.1"/>
    <property type="molecule type" value="Genomic_DNA"/>
</dbReference>
<evidence type="ECO:0000256" key="6">
    <source>
        <dbReference type="ARBA" id="ARBA00023002"/>
    </source>
</evidence>
<dbReference type="SUPFAM" id="SSF52833">
    <property type="entry name" value="Thioredoxin-like"/>
    <property type="match status" value="1"/>
</dbReference>
<proteinExistence type="inferred from homology"/>
<feature type="transmembrane region" description="Helical" evidence="10">
    <location>
        <begin position="168"/>
        <end position="189"/>
    </location>
</feature>
<dbReference type="RefSeq" id="WP_091151286.1">
    <property type="nucleotide sequence ID" value="NZ_FNAI01000009.1"/>
</dbReference>
<dbReference type="AlphaFoldDB" id="A0A1G7FDC1"/>
<dbReference type="InterPro" id="IPR012336">
    <property type="entry name" value="Thioredoxin-like_fold"/>
</dbReference>
<reference evidence="12 13" key="1">
    <citation type="submission" date="2016-10" db="EMBL/GenBank/DDBJ databases">
        <authorList>
            <person name="de Groot N.N."/>
        </authorList>
    </citation>
    <scope>NUCLEOTIDE SEQUENCE [LARGE SCALE GENOMIC DNA]</scope>
    <source>
        <strain evidence="12 13">47C3B</strain>
    </source>
</reference>
<name>A0A1G7FDC1_9SPHI</name>
<evidence type="ECO:0000313" key="12">
    <source>
        <dbReference type="EMBL" id="SDE73939.1"/>
    </source>
</evidence>
<feature type="transmembrane region" description="Helical" evidence="10">
    <location>
        <begin position="142"/>
        <end position="162"/>
    </location>
</feature>
<dbReference type="GO" id="GO:0016491">
    <property type="term" value="F:oxidoreductase activity"/>
    <property type="evidence" value="ECO:0007669"/>
    <property type="project" value="UniProtKB-KW"/>
</dbReference>
<dbReference type="Proteomes" id="UP000199072">
    <property type="component" value="Unassembled WGS sequence"/>
</dbReference>
<dbReference type="GO" id="GO:0016020">
    <property type="term" value="C:membrane"/>
    <property type="evidence" value="ECO:0007669"/>
    <property type="project" value="UniProtKB-SubCell"/>
</dbReference>
<feature type="transmembrane region" description="Helical" evidence="10">
    <location>
        <begin position="315"/>
        <end position="335"/>
    </location>
</feature>
<dbReference type="STRING" id="1391627.SAMN05216464_1099"/>
<dbReference type="CDD" id="cd12921">
    <property type="entry name" value="VKOR_4"/>
    <property type="match status" value="1"/>
</dbReference>
<dbReference type="InterPro" id="IPR038354">
    <property type="entry name" value="VKOR_sf"/>
</dbReference>
<dbReference type="PROSITE" id="PS50990">
    <property type="entry name" value="PEPTIDASE_C39"/>
    <property type="match status" value="1"/>
</dbReference>
<dbReference type="GO" id="GO:0006508">
    <property type="term" value="P:proteolysis"/>
    <property type="evidence" value="ECO:0007669"/>
    <property type="project" value="InterPro"/>
</dbReference>
<keyword evidence="13" id="KW-1185">Reference proteome</keyword>
<keyword evidence="6" id="KW-0560">Oxidoreductase</keyword>
<dbReference type="OrthoDB" id="1100563at2"/>
<dbReference type="PROSITE" id="PS00194">
    <property type="entry name" value="THIOREDOXIN_1"/>
    <property type="match status" value="1"/>
</dbReference>
<keyword evidence="7 10" id="KW-0472">Membrane</keyword>
<feature type="transmembrane region" description="Helical" evidence="10">
    <location>
        <begin position="281"/>
        <end position="300"/>
    </location>
</feature>
<dbReference type="GO" id="GO:0005524">
    <property type="term" value="F:ATP binding"/>
    <property type="evidence" value="ECO:0007669"/>
    <property type="project" value="InterPro"/>
</dbReference>
<dbReference type="Pfam" id="PF07884">
    <property type="entry name" value="VKOR"/>
    <property type="match status" value="1"/>
</dbReference>
<evidence type="ECO:0000256" key="1">
    <source>
        <dbReference type="ARBA" id="ARBA00004141"/>
    </source>
</evidence>
<accession>A0A1G7FDC1</accession>
<protein>
    <submittedName>
        <fullName evidence="12">Peptidase C39 family protein</fullName>
    </submittedName>
</protein>
<dbReference type="GO" id="GO:0008233">
    <property type="term" value="F:peptidase activity"/>
    <property type="evidence" value="ECO:0007669"/>
    <property type="project" value="InterPro"/>
</dbReference>
<evidence type="ECO:0000256" key="2">
    <source>
        <dbReference type="ARBA" id="ARBA00006214"/>
    </source>
</evidence>
<keyword evidence="5 10" id="KW-1133">Transmembrane helix</keyword>
<sequence length="528" mass="59746">MKRDNITTVLSKFAKLLHLPVTDQTFYEQLLIHPEYPSLLAVSDILSAYNVDNSAYRVGPEELKNVPTPFIAHTTINEGDFVLVKSREDEQLVLHSEKFNGSKLSLKEFSEIFNGVVLVAEPLPASEGKGTVVENLKGAKSLLIGFSAFLVLILGLCYHTTFFHNLEWATTALVLFKIIGLCTSVLLLIQSIDFANPLVQKLCQGGGNSDCNAILSSKAAKVFDWLTWSEVGFFYFSGTLLFVLFDNSGAEKWHLMTLLTIASLPFTVYSIVYQARIAKQWCVLCCAVQAILWLELMPLLSNSPNFWNLRGLQDAGLLSSALIAFSIPVLLWVSLKPYLIQLQQLHPLRQQLQKFKYNSDSFNQMLTSSPRFVQPDEDWSIVLGSKDANNVLTMVSNPYCPPCAAMHRELHQLIAQKPDLQARIVFTANNTDEDRQTAVSRHMMTLNGRSDKTLVQNALLDWYDQKQKSYDAWSKVYPAEINEDDFNKLEKQKEWCRMAEINATPTILLNGYPIPEYYELTNLKYMLD</sequence>
<comment type="subcellular location">
    <subcellularLocation>
        <location evidence="1">Membrane</location>
        <topology evidence="1">Multi-pass membrane protein</topology>
    </subcellularLocation>
</comment>
<evidence type="ECO:0000259" key="11">
    <source>
        <dbReference type="PROSITE" id="PS50990"/>
    </source>
</evidence>
<evidence type="ECO:0000313" key="13">
    <source>
        <dbReference type="Proteomes" id="UP000199072"/>
    </source>
</evidence>
<dbReference type="Pfam" id="PF13462">
    <property type="entry name" value="Thioredoxin_4"/>
    <property type="match status" value="1"/>
</dbReference>
<dbReference type="InterPro" id="IPR017937">
    <property type="entry name" value="Thioredoxin_CS"/>
</dbReference>
<gene>
    <name evidence="12" type="ORF">SAMN05216464_1099</name>
</gene>
<evidence type="ECO:0000256" key="7">
    <source>
        <dbReference type="ARBA" id="ARBA00023136"/>
    </source>
</evidence>
<dbReference type="Gene3D" id="3.90.70.10">
    <property type="entry name" value="Cysteine proteinases"/>
    <property type="match status" value="1"/>
</dbReference>
<dbReference type="InterPro" id="IPR012932">
    <property type="entry name" value="VKOR"/>
</dbReference>
<dbReference type="InterPro" id="IPR005074">
    <property type="entry name" value="Peptidase_C39"/>
</dbReference>
<evidence type="ECO:0000256" key="8">
    <source>
        <dbReference type="ARBA" id="ARBA00023157"/>
    </source>
</evidence>
<keyword evidence="8" id="KW-1015">Disulfide bond</keyword>
<dbReference type="Gene3D" id="3.40.30.10">
    <property type="entry name" value="Glutaredoxin"/>
    <property type="match status" value="1"/>
</dbReference>
<evidence type="ECO:0000256" key="9">
    <source>
        <dbReference type="ARBA" id="ARBA00023284"/>
    </source>
</evidence>
<keyword evidence="4" id="KW-0874">Quinone</keyword>
<dbReference type="Pfam" id="PF03412">
    <property type="entry name" value="Peptidase_C39"/>
    <property type="match status" value="1"/>
</dbReference>
<feature type="transmembrane region" description="Helical" evidence="10">
    <location>
        <begin position="253"/>
        <end position="272"/>
    </location>
</feature>
<dbReference type="InterPro" id="IPR036249">
    <property type="entry name" value="Thioredoxin-like_sf"/>
</dbReference>
<keyword evidence="9" id="KW-0676">Redox-active center</keyword>
<evidence type="ECO:0000256" key="5">
    <source>
        <dbReference type="ARBA" id="ARBA00022989"/>
    </source>
</evidence>
<organism evidence="12 13">
    <name type="scientific">Mucilaginibacter pineti</name>
    <dbReference type="NCBI Taxonomy" id="1391627"/>
    <lineage>
        <taxon>Bacteria</taxon>
        <taxon>Pseudomonadati</taxon>
        <taxon>Bacteroidota</taxon>
        <taxon>Sphingobacteriia</taxon>
        <taxon>Sphingobacteriales</taxon>
        <taxon>Sphingobacteriaceae</taxon>
        <taxon>Mucilaginibacter</taxon>
    </lineage>
</organism>
<evidence type="ECO:0000256" key="10">
    <source>
        <dbReference type="SAM" id="Phobius"/>
    </source>
</evidence>
<dbReference type="Gene3D" id="1.20.1440.130">
    <property type="entry name" value="VKOR domain"/>
    <property type="match status" value="1"/>
</dbReference>
<keyword evidence="3 10" id="KW-0812">Transmembrane</keyword>
<dbReference type="GO" id="GO:0048038">
    <property type="term" value="F:quinone binding"/>
    <property type="evidence" value="ECO:0007669"/>
    <property type="project" value="UniProtKB-KW"/>
</dbReference>
<feature type="transmembrane region" description="Helical" evidence="10">
    <location>
        <begin position="225"/>
        <end position="247"/>
    </location>
</feature>
<comment type="similarity">
    <text evidence="2">Belongs to the VKOR family.</text>
</comment>
<feature type="domain" description="Peptidase C39" evidence="11">
    <location>
        <begin position="3"/>
        <end position="120"/>
    </location>
</feature>